<dbReference type="InterPro" id="IPR005913">
    <property type="entry name" value="dTDP_dehydrorham_reduct"/>
</dbReference>
<dbReference type="InterPro" id="IPR029903">
    <property type="entry name" value="RmlD-like-bd"/>
</dbReference>
<evidence type="ECO:0000256" key="6">
    <source>
        <dbReference type="RuleBase" id="RU364082"/>
    </source>
</evidence>
<evidence type="ECO:0000313" key="9">
    <source>
        <dbReference type="Proteomes" id="UP001155483"/>
    </source>
</evidence>
<accession>A0A9X2XSS1</accession>
<dbReference type="EMBL" id="JAOTIF010000001">
    <property type="protein sequence ID" value="MCU7548246.1"/>
    <property type="molecule type" value="Genomic_DNA"/>
</dbReference>
<dbReference type="RefSeq" id="WP_279295690.1">
    <property type="nucleotide sequence ID" value="NZ_JAOTIF010000001.1"/>
</dbReference>
<dbReference type="CDD" id="cd05254">
    <property type="entry name" value="dTDP_HR_like_SDR_e"/>
    <property type="match status" value="1"/>
</dbReference>
<dbReference type="Proteomes" id="UP001155483">
    <property type="component" value="Unassembled WGS sequence"/>
</dbReference>
<comment type="function">
    <text evidence="6">Catalyzes the reduction of dTDP-6-deoxy-L-lyxo-4-hexulose to yield dTDP-L-rhamnose.</text>
</comment>
<comment type="catalytic activity">
    <reaction evidence="5">
        <text>dTDP-beta-L-rhamnose + NADP(+) = dTDP-4-dehydro-beta-L-rhamnose + NADPH + H(+)</text>
        <dbReference type="Rhea" id="RHEA:21796"/>
        <dbReference type="ChEBI" id="CHEBI:15378"/>
        <dbReference type="ChEBI" id="CHEBI:57510"/>
        <dbReference type="ChEBI" id="CHEBI:57783"/>
        <dbReference type="ChEBI" id="CHEBI:58349"/>
        <dbReference type="ChEBI" id="CHEBI:62830"/>
        <dbReference type="EC" id="1.1.1.133"/>
    </reaction>
</comment>
<proteinExistence type="inferred from homology"/>
<dbReference type="GO" id="GO:0005829">
    <property type="term" value="C:cytosol"/>
    <property type="evidence" value="ECO:0007669"/>
    <property type="project" value="TreeGrafter"/>
</dbReference>
<dbReference type="InterPro" id="IPR036291">
    <property type="entry name" value="NAD(P)-bd_dom_sf"/>
</dbReference>
<keyword evidence="9" id="KW-1185">Reference proteome</keyword>
<feature type="domain" description="RmlD-like substrate binding" evidence="7">
    <location>
        <begin position="3"/>
        <end position="294"/>
    </location>
</feature>
<evidence type="ECO:0000259" key="7">
    <source>
        <dbReference type="Pfam" id="PF04321"/>
    </source>
</evidence>
<keyword evidence="6" id="KW-0521">NADP</keyword>
<dbReference type="EC" id="1.1.1.133" evidence="3 6"/>
<comment type="caution">
    <text evidence="8">The sequence shown here is derived from an EMBL/GenBank/DDBJ whole genome shotgun (WGS) entry which is preliminary data.</text>
</comment>
<dbReference type="AlphaFoldDB" id="A0A9X2XSS1"/>
<dbReference type="PANTHER" id="PTHR10491">
    <property type="entry name" value="DTDP-4-DEHYDRORHAMNOSE REDUCTASE"/>
    <property type="match status" value="1"/>
</dbReference>
<dbReference type="GO" id="GO:0019305">
    <property type="term" value="P:dTDP-rhamnose biosynthetic process"/>
    <property type="evidence" value="ECO:0007669"/>
    <property type="project" value="TreeGrafter"/>
</dbReference>
<evidence type="ECO:0000256" key="5">
    <source>
        <dbReference type="ARBA" id="ARBA00048200"/>
    </source>
</evidence>
<gene>
    <name evidence="8" type="ORF">OCK74_03930</name>
</gene>
<evidence type="ECO:0000256" key="2">
    <source>
        <dbReference type="ARBA" id="ARBA00010944"/>
    </source>
</evidence>
<dbReference type="SUPFAM" id="SSF51735">
    <property type="entry name" value="NAD(P)-binding Rossmann-fold domains"/>
    <property type="match status" value="1"/>
</dbReference>
<evidence type="ECO:0000256" key="4">
    <source>
        <dbReference type="ARBA" id="ARBA00017099"/>
    </source>
</evidence>
<sequence length="303" mass="34328">MQKILITGANGFIGQNLVQKLLLKKNIIIATGKGASRLPFDTAQFVFESMDFTDEVSVEEVFQKHRPDVVVHCGAWSKPDDCELNREEAYKVNVTGTIHLLKKAAQLRSFFIFLSTDFIFDGVQNIYREESAADPVNYYGQTKFLAEEEVKKYPYDWSIVRPILVYGKCLKGRHNIVSMVAEALQEGRVISIVDDQVRTPTYVEDLVDGIISIIEKRCTGIFHLSGEEVLTPFRMACAVARYLEKDESLVKRVTADNFQQPAKRPGRTIFDLSKAKRELAYQPVTFEEGLRRTLGMTSGGEDR</sequence>
<dbReference type="PANTHER" id="PTHR10491:SF4">
    <property type="entry name" value="METHIONINE ADENOSYLTRANSFERASE 2 SUBUNIT BETA"/>
    <property type="match status" value="1"/>
</dbReference>
<reference evidence="8" key="1">
    <citation type="submission" date="2022-09" db="EMBL/GenBank/DDBJ databases">
        <authorList>
            <person name="Yuan C."/>
            <person name="Ke Z."/>
        </authorList>
    </citation>
    <scope>NUCLEOTIDE SEQUENCE</scope>
    <source>
        <strain evidence="8">LB-8</strain>
    </source>
</reference>
<protein>
    <recommendedName>
        <fullName evidence="4 6">dTDP-4-dehydrorhamnose reductase</fullName>
        <ecNumber evidence="3 6">1.1.1.133</ecNumber>
    </recommendedName>
</protein>
<comment type="pathway">
    <text evidence="1 6">Carbohydrate biosynthesis; dTDP-L-rhamnose biosynthesis.</text>
</comment>
<keyword evidence="6" id="KW-0560">Oxidoreductase</keyword>
<reference evidence="8" key="2">
    <citation type="submission" date="2023-04" db="EMBL/GenBank/DDBJ databases">
        <title>Paracnuella aquatica gen. nov., sp. nov., a member of the family Chitinophagaceae isolated from a hot spring.</title>
        <authorList>
            <person name="Wang C."/>
        </authorList>
    </citation>
    <scope>NUCLEOTIDE SEQUENCE</scope>
    <source>
        <strain evidence="8">LB-8</strain>
    </source>
</reference>
<name>A0A9X2XSS1_9BACT</name>
<dbReference type="Gene3D" id="3.40.50.720">
    <property type="entry name" value="NAD(P)-binding Rossmann-like Domain"/>
    <property type="match status" value="1"/>
</dbReference>
<dbReference type="Pfam" id="PF04321">
    <property type="entry name" value="RmlD_sub_bind"/>
    <property type="match status" value="1"/>
</dbReference>
<evidence type="ECO:0000256" key="1">
    <source>
        <dbReference type="ARBA" id="ARBA00004781"/>
    </source>
</evidence>
<evidence type="ECO:0000256" key="3">
    <source>
        <dbReference type="ARBA" id="ARBA00012929"/>
    </source>
</evidence>
<comment type="similarity">
    <text evidence="2 6">Belongs to the dTDP-4-dehydrorhamnose reductase family.</text>
</comment>
<evidence type="ECO:0000313" key="8">
    <source>
        <dbReference type="EMBL" id="MCU7548246.1"/>
    </source>
</evidence>
<dbReference type="GO" id="GO:0008831">
    <property type="term" value="F:dTDP-4-dehydrorhamnose reductase activity"/>
    <property type="evidence" value="ECO:0007669"/>
    <property type="project" value="UniProtKB-EC"/>
</dbReference>
<organism evidence="8 9">
    <name type="scientific">Paraflavisolibacter caeni</name>
    <dbReference type="NCBI Taxonomy" id="2982496"/>
    <lineage>
        <taxon>Bacteria</taxon>
        <taxon>Pseudomonadati</taxon>
        <taxon>Bacteroidota</taxon>
        <taxon>Chitinophagia</taxon>
        <taxon>Chitinophagales</taxon>
        <taxon>Chitinophagaceae</taxon>
        <taxon>Paraflavisolibacter</taxon>
    </lineage>
</organism>